<dbReference type="EMBL" id="CP121252">
    <property type="protein sequence ID" value="WFP15709.1"/>
    <property type="molecule type" value="Genomic_DNA"/>
</dbReference>
<keyword evidence="9" id="KW-0012">Acyltransferase</keyword>
<feature type="transmembrane region" description="Helical" evidence="7">
    <location>
        <begin position="245"/>
        <end position="262"/>
    </location>
</feature>
<evidence type="ECO:0000256" key="3">
    <source>
        <dbReference type="ARBA" id="ARBA00022475"/>
    </source>
</evidence>
<feature type="transmembrane region" description="Helical" evidence="7">
    <location>
        <begin position="110"/>
        <end position="143"/>
    </location>
</feature>
<feature type="transmembrane region" description="Helical" evidence="7">
    <location>
        <begin position="155"/>
        <end position="172"/>
    </location>
</feature>
<evidence type="ECO:0000256" key="7">
    <source>
        <dbReference type="SAM" id="Phobius"/>
    </source>
</evidence>
<keyword evidence="9" id="KW-0808">Transferase</keyword>
<keyword evidence="5 7" id="KW-1133">Transmembrane helix</keyword>
<dbReference type="Proteomes" id="UP001219037">
    <property type="component" value="Chromosome"/>
</dbReference>
<evidence type="ECO:0000256" key="5">
    <source>
        <dbReference type="ARBA" id="ARBA00022989"/>
    </source>
</evidence>
<organism evidence="9 10">
    <name type="scientific">Citricoccus muralis</name>
    <dbReference type="NCBI Taxonomy" id="169134"/>
    <lineage>
        <taxon>Bacteria</taxon>
        <taxon>Bacillati</taxon>
        <taxon>Actinomycetota</taxon>
        <taxon>Actinomycetes</taxon>
        <taxon>Micrococcales</taxon>
        <taxon>Micrococcaceae</taxon>
        <taxon>Citricoccus</taxon>
    </lineage>
</organism>
<gene>
    <name evidence="9" type="ORF">P8192_09895</name>
</gene>
<dbReference type="GO" id="GO:0016746">
    <property type="term" value="F:acyltransferase activity"/>
    <property type="evidence" value="ECO:0007669"/>
    <property type="project" value="UniProtKB-KW"/>
</dbReference>
<protein>
    <submittedName>
        <fullName evidence="9">Acyltransferase family protein</fullName>
    </submittedName>
</protein>
<evidence type="ECO:0000256" key="2">
    <source>
        <dbReference type="ARBA" id="ARBA00007400"/>
    </source>
</evidence>
<evidence type="ECO:0000256" key="1">
    <source>
        <dbReference type="ARBA" id="ARBA00004651"/>
    </source>
</evidence>
<comment type="subcellular location">
    <subcellularLocation>
        <location evidence="1">Cell membrane</location>
        <topology evidence="1">Multi-pass membrane protein</topology>
    </subcellularLocation>
</comment>
<evidence type="ECO:0000259" key="8">
    <source>
        <dbReference type="Pfam" id="PF01757"/>
    </source>
</evidence>
<dbReference type="InterPro" id="IPR002656">
    <property type="entry name" value="Acyl_transf_3_dom"/>
</dbReference>
<dbReference type="PANTHER" id="PTHR40074">
    <property type="entry name" value="O-ACETYLTRANSFERASE WECH"/>
    <property type="match status" value="1"/>
</dbReference>
<feature type="domain" description="Acyltransferase 3" evidence="8">
    <location>
        <begin position="2"/>
        <end position="288"/>
    </location>
</feature>
<feature type="transmembrane region" description="Helical" evidence="7">
    <location>
        <begin position="73"/>
        <end position="90"/>
    </location>
</feature>
<dbReference type="Pfam" id="PF01757">
    <property type="entry name" value="Acyl_transf_3"/>
    <property type="match status" value="1"/>
</dbReference>
<keyword evidence="10" id="KW-1185">Reference proteome</keyword>
<evidence type="ECO:0000313" key="9">
    <source>
        <dbReference type="EMBL" id="WFP15709.1"/>
    </source>
</evidence>
<keyword evidence="4 7" id="KW-0812">Transmembrane</keyword>
<evidence type="ECO:0000313" key="10">
    <source>
        <dbReference type="Proteomes" id="UP001219037"/>
    </source>
</evidence>
<evidence type="ECO:0000256" key="4">
    <source>
        <dbReference type="ARBA" id="ARBA00022692"/>
    </source>
</evidence>
<keyword evidence="3" id="KW-1003">Cell membrane</keyword>
<feature type="transmembrane region" description="Helical" evidence="7">
    <location>
        <begin position="44"/>
        <end position="61"/>
    </location>
</feature>
<feature type="transmembrane region" description="Helical" evidence="7">
    <location>
        <begin position="269"/>
        <end position="290"/>
    </location>
</feature>
<dbReference type="RefSeq" id="WP_278156665.1">
    <property type="nucleotide sequence ID" value="NZ_CP121252.1"/>
</dbReference>
<sequence length="317" mass="35977">MTWMDAARGVAVLLVVILHGATIPMSTGAGSETWVEINRYIEPVRMPLLLFLSGMLLPRSLAKPWTTFLRGKLHGIAWPLLVWMLLYGVLVFRNSVFDPGLWRSGDYLWFLFVVLGCYFLGMLARWVHPLLIALVMVAAITAIPDPPMHRLDMKLLYFGAFFFFGAGLGRFVPQWTRAPAWIGVVVTVIAGWLCFQAADDLDLRRGTAIAASISLICLAAMLWWLPRLPSNRGTAWLEWFGRHSLVVYVSHFPIMILVHRTVDRFDVESWIHVGFCTVVTLLVVTVMTLIRPQTSWLYAWPQRKPAPSRAERDLISE</sequence>
<feature type="transmembrane region" description="Helical" evidence="7">
    <location>
        <begin position="207"/>
        <end position="225"/>
    </location>
</feature>
<dbReference type="PANTHER" id="PTHR40074:SF2">
    <property type="entry name" value="O-ACETYLTRANSFERASE WECH"/>
    <property type="match status" value="1"/>
</dbReference>
<reference evidence="9 10" key="1">
    <citation type="submission" date="2023-04" db="EMBL/GenBank/DDBJ databases">
        <title>Funneling lignin-derived compounds into biodiesel using alkali-halophilic Citricoccus sp. P2.</title>
        <authorList>
            <person name="Luo C.-B."/>
        </authorList>
    </citation>
    <scope>NUCLEOTIDE SEQUENCE [LARGE SCALE GENOMIC DNA]</scope>
    <source>
        <strain evidence="9 10">P2</strain>
    </source>
</reference>
<comment type="similarity">
    <text evidence="2">Belongs to the acyltransferase 3 family.</text>
</comment>
<keyword evidence="6 7" id="KW-0472">Membrane</keyword>
<feature type="transmembrane region" description="Helical" evidence="7">
    <location>
        <begin position="178"/>
        <end position="195"/>
    </location>
</feature>
<evidence type="ECO:0000256" key="6">
    <source>
        <dbReference type="ARBA" id="ARBA00023136"/>
    </source>
</evidence>
<accession>A0ABY8H3K6</accession>
<name>A0ABY8H3K6_9MICC</name>
<proteinExistence type="inferred from homology"/>